<dbReference type="PROSITE" id="PS50234">
    <property type="entry name" value="VWFA"/>
    <property type="match status" value="1"/>
</dbReference>
<evidence type="ECO:0008006" key="6">
    <source>
        <dbReference type="Google" id="ProtNLM"/>
    </source>
</evidence>
<name>A0A1E1F2U0_9SPHN</name>
<keyword evidence="5" id="KW-1185">Reference proteome</keyword>
<dbReference type="OrthoDB" id="9784383at2"/>
<dbReference type="PANTHER" id="PTHR45737:SF6">
    <property type="entry name" value="VON WILLEBRAND FACTOR A DOMAIN-CONTAINING PROTEIN 5A"/>
    <property type="match status" value="1"/>
</dbReference>
<dbReference type="SMART" id="SM00327">
    <property type="entry name" value="VWA"/>
    <property type="match status" value="1"/>
</dbReference>
<evidence type="ECO:0000313" key="4">
    <source>
        <dbReference type="EMBL" id="BAV64839.1"/>
    </source>
</evidence>
<dbReference type="InterPro" id="IPR002035">
    <property type="entry name" value="VWF_A"/>
</dbReference>
<dbReference type="Pfam" id="PF13768">
    <property type="entry name" value="VWA_3"/>
    <property type="match status" value="1"/>
</dbReference>
<feature type="transmembrane region" description="Helical" evidence="1">
    <location>
        <begin position="679"/>
        <end position="700"/>
    </location>
</feature>
<dbReference type="EMBL" id="AP017655">
    <property type="protein sequence ID" value="BAV64839.1"/>
    <property type="molecule type" value="Genomic_DNA"/>
</dbReference>
<dbReference type="Pfam" id="PF08487">
    <property type="entry name" value="VIT"/>
    <property type="match status" value="1"/>
</dbReference>
<keyword evidence="1" id="KW-1133">Transmembrane helix</keyword>
<feature type="domain" description="VWFA" evidence="2">
    <location>
        <begin position="320"/>
        <end position="492"/>
    </location>
</feature>
<evidence type="ECO:0000259" key="3">
    <source>
        <dbReference type="PROSITE" id="PS51468"/>
    </source>
</evidence>
<sequence>MPLCLFPRRSRSRLALGLSLLLGLVALIFLTSRLTAAEPAADPDAIGSGTLMLQGKGVATAMPAMRLGTDMDVTVSGQTARVRVTQAFRNSGNQWMEATYLYPLPEEGAVDSLKMVVGQRVIIGHIKRREEARAIYEKAREEGKKAGLVESERPNLFRNSVANVGPGETVLISIEYQAPVRQLSGEFALRLPLVAGPRYTPQQTPAADAQAVTARLAHPTLGKDLNPVSITVRLTPGFKPANLISPWHRIAVEQDGEQNRTIRLADGEVPADRDFELRWRSASADPTIGLFRQTLNGEDYLMAAITPPMQERKRAAPPREMVFVIDNSGSMGGQSMDAAKDSLLYALGTLRPQDRFNIIRFDDTMTRLFDDSVPATAEQIALARRFTEGLEANGGTEMLPALQSALIDSRPADMQGVRQIVFLTDGDISNEKEMMAAIAAKAGRSRIFMVGIGSAPNQYLMRRMAEAGRGTFTNVGTGEEVAAKMTALLDRLASPAVRDLKVSVEGASLDLTPRKLPDLYAGEPLVLLGREKLIGGNAPGGKLTVTGMIGDKPWSQTLDLRDAAESPAVAKLWANRRIADAEAARWADETDDATADETIAQLGLAYSIVTSQTSLVAVDETPARPEGASLTREELPLLLPAGWDFDVLFGGQAAGAAKGGDTQPAEQAQAMDLPQTATGYMGMIAGGMALLLIGLAGLGIQRRKVRA</sequence>
<dbReference type="InterPro" id="IPR013694">
    <property type="entry name" value="VIT"/>
</dbReference>
<dbReference type="Proteomes" id="UP000218272">
    <property type="component" value="Chromosome SCLO_1"/>
</dbReference>
<keyword evidence="1" id="KW-0472">Membrane</keyword>
<dbReference type="InterPro" id="IPR036465">
    <property type="entry name" value="vWFA_dom_sf"/>
</dbReference>
<organism evidence="4 5">
    <name type="scientific">Sphingobium cloacae</name>
    <dbReference type="NCBI Taxonomy" id="120107"/>
    <lineage>
        <taxon>Bacteria</taxon>
        <taxon>Pseudomonadati</taxon>
        <taxon>Pseudomonadota</taxon>
        <taxon>Alphaproteobacteria</taxon>
        <taxon>Sphingomonadales</taxon>
        <taxon>Sphingomonadaceae</taxon>
        <taxon>Sphingobium</taxon>
    </lineage>
</organism>
<dbReference type="KEGG" id="sclo:SCLO_1017990"/>
<dbReference type="PANTHER" id="PTHR45737">
    <property type="entry name" value="VON WILLEBRAND FACTOR A DOMAIN-CONTAINING PROTEIN 5A"/>
    <property type="match status" value="1"/>
</dbReference>
<feature type="domain" description="VIT" evidence="3">
    <location>
        <begin position="50"/>
        <end position="178"/>
    </location>
</feature>
<dbReference type="Gene3D" id="3.40.50.410">
    <property type="entry name" value="von Willebrand factor, type A domain"/>
    <property type="match status" value="1"/>
</dbReference>
<reference evidence="4 5" key="1">
    <citation type="submission" date="2016-10" db="EMBL/GenBank/DDBJ databases">
        <title>Complete Genome Sequence of the Nonylphenol-Degrading Bacterium Sphingobium cloacae JCM 10874T.</title>
        <authorList>
            <person name="Ootsuka M."/>
            <person name="Nishizawa T."/>
            <person name="Ohta H."/>
        </authorList>
    </citation>
    <scope>NUCLEOTIDE SEQUENCE [LARGE SCALE GENOMIC DNA]</scope>
    <source>
        <strain evidence="4 5">JCM 10874</strain>
    </source>
</reference>
<dbReference type="PROSITE" id="PS51468">
    <property type="entry name" value="VIT"/>
    <property type="match status" value="1"/>
</dbReference>
<dbReference type="NCBIfam" id="TIGR01167">
    <property type="entry name" value="LPXTG_anchor"/>
    <property type="match status" value="1"/>
</dbReference>
<dbReference type="AlphaFoldDB" id="A0A1E1F2U0"/>
<evidence type="ECO:0000313" key="5">
    <source>
        <dbReference type="Proteomes" id="UP000218272"/>
    </source>
</evidence>
<dbReference type="RefSeq" id="WP_066517248.1">
    <property type="nucleotide sequence ID" value="NZ_AP017655.1"/>
</dbReference>
<proteinExistence type="predicted"/>
<dbReference type="NCBIfam" id="TIGR03788">
    <property type="entry name" value="marine_srt_targ"/>
    <property type="match status" value="1"/>
</dbReference>
<keyword evidence="1" id="KW-0812">Transmembrane</keyword>
<protein>
    <recommendedName>
        <fullName evidence="6">Marine proteobacterial sortase target protein</fullName>
    </recommendedName>
</protein>
<dbReference type="SMART" id="SM00609">
    <property type="entry name" value="VIT"/>
    <property type="match status" value="1"/>
</dbReference>
<dbReference type="InterPro" id="IPR022440">
    <property type="entry name" value="CHP03788"/>
</dbReference>
<gene>
    <name evidence="4" type="ORF">SCLO_1017990</name>
</gene>
<evidence type="ECO:0000259" key="2">
    <source>
        <dbReference type="PROSITE" id="PS50234"/>
    </source>
</evidence>
<accession>A0A1E1F2U0</accession>
<evidence type="ECO:0000256" key="1">
    <source>
        <dbReference type="SAM" id="Phobius"/>
    </source>
</evidence>
<dbReference type="SUPFAM" id="SSF53300">
    <property type="entry name" value="vWA-like"/>
    <property type="match status" value="1"/>
</dbReference>